<keyword evidence="3" id="KW-0342">GTP-binding</keyword>
<dbReference type="InterPro" id="IPR030386">
    <property type="entry name" value="G_GB1_RHD3_dom"/>
</dbReference>
<dbReference type="WBParaSite" id="EVEC_0000920301-mRNA-1">
    <property type="protein sequence ID" value="EVEC_0000920301-mRNA-1"/>
    <property type="gene ID" value="EVEC_0000920301"/>
</dbReference>
<reference evidence="8" key="1">
    <citation type="submission" date="2016-04" db="UniProtKB">
        <authorList>
            <consortium name="WormBaseParasite"/>
        </authorList>
    </citation>
    <scope>IDENTIFICATION</scope>
</reference>
<dbReference type="InterPro" id="IPR027417">
    <property type="entry name" value="P-loop_NTPase"/>
</dbReference>
<evidence type="ECO:0000313" key="6">
    <source>
        <dbReference type="EMBL" id="VDD93893.1"/>
    </source>
</evidence>
<dbReference type="Pfam" id="PF02263">
    <property type="entry name" value="GBP"/>
    <property type="match status" value="1"/>
</dbReference>
<evidence type="ECO:0000256" key="4">
    <source>
        <dbReference type="PROSITE-ProRule" id="PRU01052"/>
    </source>
</evidence>
<name>A0A0N4VET1_ENTVE</name>
<dbReference type="AlphaFoldDB" id="A0A0N4VET1"/>
<dbReference type="InterPro" id="IPR036543">
    <property type="entry name" value="Guanylate-bd_C_sf"/>
</dbReference>
<dbReference type="InterPro" id="IPR015894">
    <property type="entry name" value="Guanylate-bd_N"/>
</dbReference>
<dbReference type="Gene3D" id="3.40.50.300">
    <property type="entry name" value="P-loop containing nucleotide triphosphate hydrolases"/>
    <property type="match status" value="1"/>
</dbReference>
<comment type="similarity">
    <text evidence="4">Belongs to the TRAFAC class dynamin-like GTPase superfamily. GB1/RHD3 GTPase family.</text>
</comment>
<gene>
    <name evidence="6" type="ORF">EVEC_LOCUS8644</name>
</gene>
<dbReference type="PANTHER" id="PTHR10751">
    <property type="entry name" value="GUANYLATE BINDING PROTEIN"/>
    <property type="match status" value="1"/>
</dbReference>
<protein>
    <submittedName>
        <fullName evidence="8">GB1/RHD3-type G domain-containing protein</fullName>
    </submittedName>
</protein>
<evidence type="ECO:0000256" key="3">
    <source>
        <dbReference type="ARBA" id="ARBA00023134"/>
    </source>
</evidence>
<sequence length="466" mass="54427">MLGDITRENRFTRDTSGIAMWSKPFQLKIGNNETLAVILMDTEGFFDADSTMEDYTRIFALSSLLCSVQIYNLVERLQLDFMKQVEIFKQYGFYATLSGKAKPFQNLVYLIRDWPNKAEYNYGVVGGRTYLRRCTESGSKEIQKICNNVENCFETVSCFLMPHPGLEVAEAEEPFRCLEIKNDFLDEVRSFTKWILSKDHLIVKKIGGAEVTCRELLRLFIALTELFNNNSAPPPKVLFERMEEVMFESALDECRNFYRRKVSEFCNLHFEGRETVDLEHLYLMHLKKNDERATIAEFEEFNKRLKSDAIEIFKKNVRGVKSGVFEIFVKTLENYAEDELDKMKLNVKENAMKLERALKIVGECETYYGEEIKNDLLKHGLQSTAVNLEQLYCMYSKMEEAGNNFEVLKRQHNKEKRAALKKFEERIQSVSDGLRTDWVKKLEEQIEVFFSSFLKFLSITWSSVIP</sequence>
<dbReference type="EMBL" id="UXUI01009531">
    <property type="protein sequence ID" value="VDD93893.1"/>
    <property type="molecule type" value="Genomic_DNA"/>
</dbReference>
<accession>A0A0N4VET1</accession>
<dbReference type="GO" id="GO:0005525">
    <property type="term" value="F:GTP binding"/>
    <property type="evidence" value="ECO:0007669"/>
    <property type="project" value="UniProtKB-KW"/>
</dbReference>
<dbReference type="SUPFAM" id="SSF52540">
    <property type="entry name" value="P-loop containing nucleoside triphosphate hydrolases"/>
    <property type="match status" value="1"/>
</dbReference>
<dbReference type="SUPFAM" id="SSF48340">
    <property type="entry name" value="Interferon-induced guanylate-binding protein 1 (GBP1), C-terminal domain"/>
    <property type="match status" value="1"/>
</dbReference>
<reference evidence="6 7" key="2">
    <citation type="submission" date="2018-10" db="EMBL/GenBank/DDBJ databases">
        <authorList>
            <consortium name="Pathogen Informatics"/>
        </authorList>
    </citation>
    <scope>NUCLEOTIDE SEQUENCE [LARGE SCALE GENOMIC DNA]</scope>
</reference>
<dbReference type="OrthoDB" id="7788754at2759"/>
<evidence type="ECO:0000256" key="1">
    <source>
        <dbReference type="ARBA" id="ARBA00022741"/>
    </source>
</evidence>
<keyword evidence="1" id="KW-0547">Nucleotide-binding</keyword>
<evidence type="ECO:0000313" key="8">
    <source>
        <dbReference type="WBParaSite" id="EVEC_0000920301-mRNA-1"/>
    </source>
</evidence>
<evidence type="ECO:0000256" key="2">
    <source>
        <dbReference type="ARBA" id="ARBA00022801"/>
    </source>
</evidence>
<dbReference type="PROSITE" id="PS51715">
    <property type="entry name" value="G_GB1_RHD3"/>
    <property type="match status" value="1"/>
</dbReference>
<organism evidence="8">
    <name type="scientific">Enterobius vermicularis</name>
    <name type="common">Human pinworm</name>
    <dbReference type="NCBI Taxonomy" id="51028"/>
    <lineage>
        <taxon>Eukaryota</taxon>
        <taxon>Metazoa</taxon>
        <taxon>Ecdysozoa</taxon>
        <taxon>Nematoda</taxon>
        <taxon>Chromadorea</taxon>
        <taxon>Rhabditida</taxon>
        <taxon>Spirurina</taxon>
        <taxon>Oxyuridomorpha</taxon>
        <taxon>Oxyuroidea</taxon>
        <taxon>Oxyuridae</taxon>
        <taxon>Enterobius</taxon>
    </lineage>
</organism>
<keyword evidence="7" id="KW-1185">Reference proteome</keyword>
<dbReference type="Proteomes" id="UP000274131">
    <property type="component" value="Unassembled WGS sequence"/>
</dbReference>
<evidence type="ECO:0000259" key="5">
    <source>
        <dbReference type="PROSITE" id="PS51715"/>
    </source>
</evidence>
<evidence type="ECO:0000313" key="7">
    <source>
        <dbReference type="Proteomes" id="UP000274131"/>
    </source>
</evidence>
<feature type="domain" description="GB1/RHD3-type G" evidence="5">
    <location>
        <begin position="1"/>
        <end position="200"/>
    </location>
</feature>
<keyword evidence="2" id="KW-0378">Hydrolase</keyword>
<dbReference type="GO" id="GO:0003924">
    <property type="term" value="F:GTPase activity"/>
    <property type="evidence" value="ECO:0007669"/>
    <property type="project" value="InterPro"/>
</dbReference>
<proteinExistence type="inferred from homology"/>